<dbReference type="InterPro" id="IPR007396">
    <property type="entry name" value="TR_PAI2-type"/>
</dbReference>
<proteinExistence type="predicted"/>
<evidence type="ECO:0000313" key="2">
    <source>
        <dbReference type="Proteomes" id="UP000264330"/>
    </source>
</evidence>
<dbReference type="Proteomes" id="UP000264330">
    <property type="component" value="Unassembled WGS sequence"/>
</dbReference>
<dbReference type="RefSeq" id="WP_013073597.1">
    <property type="nucleotide sequence ID" value="NZ_CAJXAW010000007.1"/>
</dbReference>
<dbReference type="PANTHER" id="PTHR35802:SF1">
    <property type="entry name" value="PROTEASE SYNTHASE AND SPORULATION PROTEIN PAI 2"/>
    <property type="match status" value="1"/>
</dbReference>
<dbReference type="PANTHER" id="PTHR35802">
    <property type="entry name" value="PROTEASE SYNTHASE AND SPORULATION PROTEIN PAI 2"/>
    <property type="match status" value="1"/>
</dbReference>
<protein>
    <submittedName>
        <fullName evidence="1">FMN-binding negative transcriptional regulator</fullName>
    </submittedName>
</protein>
<sequence length="203" mass="23698">MYQPQQYKKDDPEFIFKFIQNHPFATMVSQSNNLMATHIPVLVEGRAQNFKLYAHIANHNEQLKTLKDGTEILLIFQGTQGYVSSSWYTEKDISTWDYSAVHINARIKIQTTKELENSLKKLVNTFENKQNSPLFYDEIPQQMLLDHLPLITGFWAEPFKIKGIAKLHQGYKKEDIKSSIDHLEKGDWQQKLLAKDIKEENDL</sequence>
<dbReference type="OMA" id="AKANPQW"/>
<dbReference type="Gene3D" id="2.30.110.10">
    <property type="entry name" value="Electron Transport, Fmn-binding Protein, Chain A"/>
    <property type="match status" value="1"/>
</dbReference>
<reference evidence="1 2" key="1">
    <citation type="journal article" date="2018" name="Nat. Biotechnol.">
        <title>A standardized bacterial taxonomy based on genome phylogeny substantially revises the tree of life.</title>
        <authorList>
            <person name="Parks D.H."/>
            <person name="Chuvochina M."/>
            <person name="Waite D.W."/>
            <person name="Rinke C."/>
            <person name="Skarshewski A."/>
            <person name="Chaumeil P.A."/>
            <person name="Hugenholtz P."/>
        </authorList>
    </citation>
    <scope>NUCLEOTIDE SEQUENCE [LARGE SCALE GENOMIC DNA]</scope>
    <source>
        <strain evidence="1">UBA9359</strain>
    </source>
</reference>
<dbReference type="Pfam" id="PF04299">
    <property type="entry name" value="FMN_bind_2"/>
    <property type="match status" value="1"/>
</dbReference>
<name>A0A3D5J0Z9_9FLAO</name>
<gene>
    <name evidence="1" type="ORF">DGQ38_12150</name>
</gene>
<dbReference type="InterPro" id="IPR012349">
    <property type="entry name" value="Split_barrel_FMN-bd"/>
</dbReference>
<dbReference type="PIRSF" id="PIRSF010372">
    <property type="entry name" value="PaiB"/>
    <property type="match status" value="1"/>
</dbReference>
<evidence type="ECO:0000313" key="1">
    <source>
        <dbReference type="EMBL" id="HCV81789.1"/>
    </source>
</evidence>
<organism evidence="1 2">
    <name type="scientific">Zunongwangia profunda</name>
    <dbReference type="NCBI Taxonomy" id="398743"/>
    <lineage>
        <taxon>Bacteria</taxon>
        <taxon>Pseudomonadati</taxon>
        <taxon>Bacteroidota</taxon>
        <taxon>Flavobacteriia</taxon>
        <taxon>Flavobacteriales</taxon>
        <taxon>Flavobacteriaceae</taxon>
        <taxon>Zunongwangia</taxon>
    </lineage>
</organism>
<accession>A0A3D5J0Z9</accession>
<dbReference type="SUPFAM" id="SSF50475">
    <property type="entry name" value="FMN-binding split barrel"/>
    <property type="match status" value="1"/>
</dbReference>
<comment type="caution">
    <text evidence="1">The sequence shown here is derived from an EMBL/GenBank/DDBJ whole genome shotgun (WGS) entry which is preliminary data.</text>
</comment>
<dbReference type="EMBL" id="DPMF01000280">
    <property type="protein sequence ID" value="HCV81789.1"/>
    <property type="molecule type" value="Genomic_DNA"/>
</dbReference>
<dbReference type="AlphaFoldDB" id="A0A3D5J0Z9"/>